<protein>
    <submittedName>
        <fullName evidence="1">Uncharacterized protein</fullName>
    </submittedName>
</protein>
<evidence type="ECO:0000313" key="1">
    <source>
        <dbReference type="EMBL" id="EDY96398.1"/>
    </source>
</evidence>
<organism evidence="1 2">
    <name type="scientific">Phocaeicola plebeius (strain DSM 17135 / JCM 12973 / CCUG 54634 / M2)</name>
    <name type="common">Bacteroides plebeius</name>
    <dbReference type="NCBI Taxonomy" id="484018"/>
    <lineage>
        <taxon>Bacteria</taxon>
        <taxon>Pseudomonadati</taxon>
        <taxon>Bacteroidota</taxon>
        <taxon>Bacteroidia</taxon>
        <taxon>Bacteroidales</taxon>
        <taxon>Bacteroidaceae</taxon>
        <taxon>Phocaeicola</taxon>
    </lineage>
</organism>
<reference evidence="1 2" key="2">
    <citation type="submission" date="2008-08" db="EMBL/GenBank/DDBJ databases">
        <authorList>
            <person name="Fulton L."/>
            <person name="Clifton S."/>
            <person name="Fulton B."/>
            <person name="Xu J."/>
            <person name="Minx P."/>
            <person name="Pepin K.H."/>
            <person name="Johnson M."/>
            <person name="Thiruvilangam P."/>
            <person name="Bhonagiri V."/>
            <person name="Nash W.E."/>
            <person name="Mardis E.R."/>
            <person name="Wilson R.K."/>
        </authorList>
    </citation>
    <scope>NUCLEOTIDE SEQUENCE [LARGE SCALE GENOMIC DNA]</scope>
    <source>
        <strain evidence="2">DSM 17135 / JCM 12973 / M2</strain>
    </source>
</reference>
<reference evidence="1 2" key="1">
    <citation type="submission" date="2008-08" db="EMBL/GenBank/DDBJ databases">
        <title>Draft genome sequence of Bacteroides plebeius (DSM 17135).</title>
        <authorList>
            <person name="Sudarsanam P."/>
            <person name="Ley R."/>
            <person name="Guruge J."/>
            <person name="Turnbaugh P.J."/>
            <person name="Mahowald M."/>
            <person name="Liep D."/>
            <person name="Gordon J."/>
        </authorList>
    </citation>
    <scope>NUCLEOTIDE SEQUENCE [LARGE SCALE GENOMIC DNA]</scope>
    <source>
        <strain evidence="2">DSM 17135 / JCM 12973 / M2</strain>
    </source>
</reference>
<comment type="caution">
    <text evidence="1">The sequence shown here is derived from an EMBL/GenBank/DDBJ whole genome shotgun (WGS) entry which is preliminary data.</text>
</comment>
<name>B5CVV1_PHOPM</name>
<evidence type="ECO:0000313" key="2">
    <source>
        <dbReference type="Proteomes" id="UP000003452"/>
    </source>
</evidence>
<dbReference type="HOGENOM" id="CLU_3285158_0_0_10"/>
<dbReference type="AlphaFoldDB" id="B5CVV1"/>
<sequence>MQIFYHVFFSHDQEESPSYVVAWVHGDAPRKSFRPNTRVD</sequence>
<dbReference type="EMBL" id="ABQC02000012">
    <property type="protein sequence ID" value="EDY96398.1"/>
    <property type="molecule type" value="Genomic_DNA"/>
</dbReference>
<gene>
    <name evidence="1" type="ORF">BACPLE_00838</name>
</gene>
<accession>B5CVV1</accession>
<dbReference type="Proteomes" id="UP000003452">
    <property type="component" value="Unassembled WGS sequence"/>
</dbReference>
<proteinExistence type="predicted"/>